<sequence length="152" mass="16883">MNNDEIKKAAKGIADYLSEYPLWDYGAKGSIQEIQDLVGKLRRLAQSDLRTAKDEGRVKPGCGLFSNMCSEEIKEVAIRLHTDKEYVGTGLKLLLLIGNLADVVMNLEKKPVGLIEVQQDRCPICGKEGRKLFVPANAFRSEAICRECIKGN</sequence>
<gene>
    <name evidence="1" type="ORF">LCGC14_2146600</name>
</gene>
<dbReference type="EMBL" id="LAZR01027260">
    <property type="protein sequence ID" value="KKL66276.1"/>
    <property type="molecule type" value="Genomic_DNA"/>
</dbReference>
<name>A0A0F9EJ25_9ZZZZ</name>
<accession>A0A0F9EJ25</accession>
<organism evidence="1">
    <name type="scientific">marine sediment metagenome</name>
    <dbReference type="NCBI Taxonomy" id="412755"/>
    <lineage>
        <taxon>unclassified sequences</taxon>
        <taxon>metagenomes</taxon>
        <taxon>ecological metagenomes</taxon>
    </lineage>
</organism>
<protein>
    <submittedName>
        <fullName evidence="1">Uncharacterized protein</fullName>
    </submittedName>
</protein>
<reference evidence="1" key="1">
    <citation type="journal article" date="2015" name="Nature">
        <title>Complex archaea that bridge the gap between prokaryotes and eukaryotes.</title>
        <authorList>
            <person name="Spang A."/>
            <person name="Saw J.H."/>
            <person name="Jorgensen S.L."/>
            <person name="Zaremba-Niedzwiedzka K."/>
            <person name="Martijn J."/>
            <person name="Lind A.E."/>
            <person name="van Eijk R."/>
            <person name="Schleper C."/>
            <person name="Guy L."/>
            <person name="Ettema T.J."/>
        </authorList>
    </citation>
    <scope>NUCLEOTIDE SEQUENCE</scope>
</reference>
<dbReference type="AlphaFoldDB" id="A0A0F9EJ25"/>
<proteinExistence type="predicted"/>
<evidence type="ECO:0000313" key="1">
    <source>
        <dbReference type="EMBL" id="KKL66276.1"/>
    </source>
</evidence>
<comment type="caution">
    <text evidence="1">The sequence shown here is derived from an EMBL/GenBank/DDBJ whole genome shotgun (WGS) entry which is preliminary data.</text>
</comment>